<keyword evidence="8" id="KW-0653">Protein transport</keyword>
<organism evidence="11 12">
    <name type="scientific">Acinetobacter johnsonii</name>
    <dbReference type="NCBI Taxonomy" id="40214"/>
    <lineage>
        <taxon>Bacteria</taxon>
        <taxon>Pseudomonadati</taxon>
        <taxon>Pseudomonadota</taxon>
        <taxon>Gammaproteobacteria</taxon>
        <taxon>Moraxellales</taxon>
        <taxon>Moraxellaceae</taxon>
        <taxon>Acinetobacter</taxon>
    </lineage>
</organism>
<keyword evidence="6" id="KW-0997">Cell inner membrane</keyword>
<evidence type="ECO:0000256" key="6">
    <source>
        <dbReference type="ARBA" id="ARBA00022519"/>
    </source>
</evidence>
<dbReference type="GO" id="GO:0005886">
    <property type="term" value="C:plasma membrane"/>
    <property type="evidence" value="ECO:0007669"/>
    <property type="project" value="UniProtKB-SubCell"/>
</dbReference>
<dbReference type="GO" id="GO:0015628">
    <property type="term" value="P:protein secretion by the type II secretion system"/>
    <property type="evidence" value="ECO:0007669"/>
    <property type="project" value="InterPro"/>
</dbReference>
<proteinExistence type="inferred from homology"/>
<evidence type="ECO:0000256" key="3">
    <source>
        <dbReference type="ARBA" id="ARBA00021563"/>
    </source>
</evidence>
<keyword evidence="4" id="KW-0813">Transport</keyword>
<dbReference type="Pfam" id="PF01203">
    <property type="entry name" value="T2SSN"/>
    <property type="match status" value="1"/>
</dbReference>
<reference evidence="11 12" key="1">
    <citation type="submission" date="2017-02" db="EMBL/GenBank/DDBJ databases">
        <authorList>
            <person name="Peterson S.W."/>
        </authorList>
    </citation>
    <scope>NUCLEOTIDE SEQUENCE [LARGE SCALE GENOMIC DNA]</scope>
    <source>
        <strain evidence="11">C6</strain>
    </source>
</reference>
<protein>
    <recommendedName>
        <fullName evidence="3">Type II secretion system protein N</fullName>
    </recommendedName>
    <alternativeName>
        <fullName evidence="10">General secretion pathway protein N</fullName>
    </alternativeName>
</protein>
<gene>
    <name evidence="11" type="ORF">ACNJC6_03034</name>
</gene>
<sequence>MKVRGGRITKPKYITWWMFAVVAFLIFVLLQIPAAWLIAKFYKNNQVLHNVSGNIWHGQADWQTGKLRGTVLWTTRPLDLLLLRAGANLEIYSANTKLEGVLAYGFGKKIMVRDLNGQIAPETLKSLANWQWPSNAIQLQEIDFNYKKEQGFDQVDGGIQWAGGELMYIFAQRPQQMQIPSLAGRLSQEQNKLMVDLRDQRQQKLMNLTIDPSLMLDVQLTQRLMLNVPSYQGKAGLDSYVVSSRQPLLSGGF</sequence>
<dbReference type="GO" id="GO:0015627">
    <property type="term" value="C:type II protein secretion system complex"/>
    <property type="evidence" value="ECO:0007669"/>
    <property type="project" value="InterPro"/>
</dbReference>
<keyword evidence="5" id="KW-1003">Cell membrane</keyword>
<evidence type="ECO:0000256" key="7">
    <source>
        <dbReference type="ARBA" id="ARBA00022692"/>
    </source>
</evidence>
<dbReference type="Proteomes" id="UP000196240">
    <property type="component" value="Unassembled WGS sequence"/>
</dbReference>
<evidence type="ECO:0000256" key="1">
    <source>
        <dbReference type="ARBA" id="ARBA00004533"/>
    </source>
</evidence>
<keyword evidence="7" id="KW-0812">Transmembrane</keyword>
<evidence type="ECO:0000313" key="12">
    <source>
        <dbReference type="Proteomes" id="UP000196240"/>
    </source>
</evidence>
<comment type="similarity">
    <text evidence="2">Belongs to the GSP N family.</text>
</comment>
<evidence type="ECO:0000256" key="4">
    <source>
        <dbReference type="ARBA" id="ARBA00022448"/>
    </source>
</evidence>
<evidence type="ECO:0000313" key="11">
    <source>
        <dbReference type="EMBL" id="SJX23369.1"/>
    </source>
</evidence>
<evidence type="ECO:0000256" key="8">
    <source>
        <dbReference type="ARBA" id="ARBA00022927"/>
    </source>
</evidence>
<dbReference type="InterPro" id="IPR022792">
    <property type="entry name" value="T2SS_protein-GspN"/>
</dbReference>
<dbReference type="EMBL" id="FUUY01000013">
    <property type="protein sequence ID" value="SJX23369.1"/>
    <property type="molecule type" value="Genomic_DNA"/>
</dbReference>
<accession>A0A1R7QGH7</accession>
<evidence type="ECO:0000256" key="9">
    <source>
        <dbReference type="ARBA" id="ARBA00023136"/>
    </source>
</evidence>
<keyword evidence="9" id="KW-0472">Membrane</keyword>
<evidence type="ECO:0000256" key="10">
    <source>
        <dbReference type="ARBA" id="ARBA00030772"/>
    </source>
</evidence>
<dbReference type="AlphaFoldDB" id="A0A1R7QGH7"/>
<evidence type="ECO:0000256" key="2">
    <source>
        <dbReference type="ARBA" id="ARBA00007208"/>
    </source>
</evidence>
<name>A0A1R7QGH7_ACIJO</name>
<comment type="subcellular location">
    <subcellularLocation>
        <location evidence="1">Cell inner membrane</location>
    </subcellularLocation>
</comment>
<evidence type="ECO:0000256" key="5">
    <source>
        <dbReference type="ARBA" id="ARBA00022475"/>
    </source>
</evidence>